<proteinExistence type="predicted"/>
<sequence>MWTDNYTGGYPGAGGKTRAQWEEEGRKMKSRVTKKKKERGPNGLVCEAPHTYLTEAPQGLQHQRTRRHGGHNDSEELSFTRGPTDEDMVPSRG</sequence>
<name>A0A4Z2EBE2_9TELE</name>
<reference evidence="2 3" key="1">
    <citation type="submission" date="2019-03" db="EMBL/GenBank/DDBJ databases">
        <title>First draft genome of Liparis tanakae, snailfish: a comprehensive survey of snailfish specific genes.</title>
        <authorList>
            <person name="Kim W."/>
            <person name="Song I."/>
            <person name="Jeong J.-H."/>
            <person name="Kim D."/>
            <person name="Kim S."/>
            <person name="Ryu S."/>
            <person name="Song J.Y."/>
            <person name="Lee S.K."/>
        </authorList>
    </citation>
    <scope>NUCLEOTIDE SEQUENCE [LARGE SCALE GENOMIC DNA]</scope>
    <source>
        <tissue evidence="2">Muscle</tissue>
    </source>
</reference>
<gene>
    <name evidence="2" type="ORF">EYF80_063723</name>
</gene>
<feature type="compositionally biased region" description="Basic residues" evidence="1">
    <location>
        <begin position="28"/>
        <end position="38"/>
    </location>
</feature>
<dbReference type="Proteomes" id="UP000314294">
    <property type="component" value="Unassembled WGS sequence"/>
</dbReference>
<protein>
    <submittedName>
        <fullName evidence="2">Uncharacterized protein</fullName>
    </submittedName>
</protein>
<keyword evidence="3" id="KW-1185">Reference proteome</keyword>
<comment type="caution">
    <text evidence="2">The sequence shown here is derived from an EMBL/GenBank/DDBJ whole genome shotgun (WGS) entry which is preliminary data.</text>
</comment>
<dbReference type="EMBL" id="SRLO01010891">
    <property type="protein sequence ID" value="TNN26139.1"/>
    <property type="molecule type" value="Genomic_DNA"/>
</dbReference>
<organism evidence="2 3">
    <name type="scientific">Liparis tanakae</name>
    <name type="common">Tanaka's snailfish</name>
    <dbReference type="NCBI Taxonomy" id="230148"/>
    <lineage>
        <taxon>Eukaryota</taxon>
        <taxon>Metazoa</taxon>
        <taxon>Chordata</taxon>
        <taxon>Craniata</taxon>
        <taxon>Vertebrata</taxon>
        <taxon>Euteleostomi</taxon>
        <taxon>Actinopterygii</taxon>
        <taxon>Neopterygii</taxon>
        <taxon>Teleostei</taxon>
        <taxon>Neoteleostei</taxon>
        <taxon>Acanthomorphata</taxon>
        <taxon>Eupercaria</taxon>
        <taxon>Perciformes</taxon>
        <taxon>Cottioidei</taxon>
        <taxon>Cottales</taxon>
        <taxon>Liparidae</taxon>
        <taxon>Liparis</taxon>
    </lineage>
</organism>
<feature type="region of interest" description="Disordered" evidence="1">
    <location>
        <begin position="1"/>
        <end position="93"/>
    </location>
</feature>
<evidence type="ECO:0000313" key="2">
    <source>
        <dbReference type="EMBL" id="TNN26139.1"/>
    </source>
</evidence>
<dbReference type="AlphaFoldDB" id="A0A4Z2EBE2"/>
<evidence type="ECO:0000256" key="1">
    <source>
        <dbReference type="SAM" id="MobiDB-lite"/>
    </source>
</evidence>
<accession>A0A4Z2EBE2</accession>
<evidence type="ECO:0000313" key="3">
    <source>
        <dbReference type="Proteomes" id="UP000314294"/>
    </source>
</evidence>